<evidence type="ECO:0000256" key="2">
    <source>
        <dbReference type="SAM" id="Phobius"/>
    </source>
</evidence>
<feature type="transmembrane region" description="Helical" evidence="2">
    <location>
        <begin position="33"/>
        <end position="57"/>
    </location>
</feature>
<evidence type="ECO:0000313" key="3">
    <source>
        <dbReference type="EMBL" id="MFC1434816.1"/>
    </source>
</evidence>
<organism evidence="3 4">
    <name type="scientific">Streptacidiphilus alkalitolerans</name>
    <dbReference type="NCBI Taxonomy" id="3342712"/>
    <lineage>
        <taxon>Bacteria</taxon>
        <taxon>Bacillati</taxon>
        <taxon>Actinomycetota</taxon>
        <taxon>Actinomycetes</taxon>
        <taxon>Kitasatosporales</taxon>
        <taxon>Streptomycetaceae</taxon>
        <taxon>Streptacidiphilus</taxon>
    </lineage>
</organism>
<feature type="region of interest" description="Disordered" evidence="1">
    <location>
        <begin position="1"/>
        <end position="22"/>
    </location>
</feature>
<comment type="caution">
    <text evidence="3">The sequence shown here is derived from an EMBL/GenBank/DDBJ whole genome shotgun (WGS) entry which is preliminary data.</text>
</comment>
<gene>
    <name evidence="3" type="ORF">ACEZDB_29655</name>
</gene>
<keyword evidence="2" id="KW-0812">Transmembrane</keyword>
<keyword evidence="2" id="KW-0472">Membrane</keyword>
<proteinExistence type="predicted"/>
<sequence>MTVPDTFQDFPAPPPEPEPKAKERTLRGLGRELVLALLLLAGCALLGLLMGVLWHWLAPKVPLHADATAVYLNDPEGEQAIGADGTFGLLGAGFGLLTGAAAYLATRARQGGISVAVGLGAGGLLGAYLAWGGRQSAAAYQAAVLKVAKSVPTGHTFYGPLQLTTKAVVLIWPILALLTLIALTAAFSPRPTPPPVPWQGPWGPARNPAPDPTQNPAPDASQTPSPEPSQTPAQDGPERA</sequence>
<feature type="transmembrane region" description="Helical" evidence="2">
    <location>
        <begin position="87"/>
        <end position="105"/>
    </location>
</feature>
<name>A0ABV6X997_9ACTN</name>
<reference evidence="3 4" key="1">
    <citation type="submission" date="2024-09" db="EMBL/GenBank/DDBJ databases">
        <authorList>
            <person name="Lee S.D."/>
        </authorList>
    </citation>
    <scope>NUCLEOTIDE SEQUENCE [LARGE SCALE GENOMIC DNA]</scope>
    <source>
        <strain evidence="3 4">N1-3</strain>
    </source>
</reference>
<evidence type="ECO:0000313" key="4">
    <source>
        <dbReference type="Proteomes" id="UP001592530"/>
    </source>
</evidence>
<feature type="region of interest" description="Disordered" evidence="1">
    <location>
        <begin position="192"/>
        <end position="240"/>
    </location>
</feature>
<evidence type="ECO:0000256" key="1">
    <source>
        <dbReference type="SAM" id="MobiDB-lite"/>
    </source>
</evidence>
<dbReference type="Proteomes" id="UP001592530">
    <property type="component" value="Unassembled WGS sequence"/>
</dbReference>
<feature type="compositionally biased region" description="Low complexity" evidence="1">
    <location>
        <begin position="220"/>
        <end position="234"/>
    </location>
</feature>
<dbReference type="EMBL" id="JBHEZY010000015">
    <property type="protein sequence ID" value="MFC1434816.1"/>
    <property type="molecule type" value="Genomic_DNA"/>
</dbReference>
<protein>
    <recommendedName>
        <fullName evidence="5">ABC transporter permease</fullName>
    </recommendedName>
</protein>
<accession>A0ABV6X997</accession>
<dbReference type="RefSeq" id="WP_380557389.1">
    <property type="nucleotide sequence ID" value="NZ_JBHEZY010000015.1"/>
</dbReference>
<evidence type="ECO:0008006" key="5">
    <source>
        <dbReference type="Google" id="ProtNLM"/>
    </source>
</evidence>
<keyword evidence="2" id="KW-1133">Transmembrane helix</keyword>
<feature type="transmembrane region" description="Helical" evidence="2">
    <location>
        <begin position="167"/>
        <end position="187"/>
    </location>
</feature>
<feature type="transmembrane region" description="Helical" evidence="2">
    <location>
        <begin position="112"/>
        <end position="131"/>
    </location>
</feature>